<dbReference type="EMBL" id="NIVC01000713">
    <property type="protein sequence ID" value="PAA77976.1"/>
    <property type="molecule type" value="Genomic_DNA"/>
</dbReference>
<protein>
    <recommendedName>
        <fullName evidence="1">Fibrinogen C-terminal domain-containing protein</fullName>
    </recommendedName>
</protein>
<dbReference type="Gene3D" id="4.10.530.10">
    <property type="entry name" value="Gamma-fibrinogen Carboxyl Terminal Fragment, domain 2"/>
    <property type="match status" value="1"/>
</dbReference>
<dbReference type="InterPro" id="IPR050373">
    <property type="entry name" value="Fibrinogen_C-term_domain"/>
</dbReference>
<dbReference type="InterPro" id="IPR002181">
    <property type="entry name" value="Fibrinogen_a/b/g_C_dom"/>
</dbReference>
<dbReference type="AlphaFoldDB" id="A0A267FW67"/>
<comment type="caution">
    <text evidence="2">The sequence shown here is derived from an EMBL/GenBank/DDBJ whole genome shotgun (WGS) entry which is preliminary data.</text>
</comment>
<feature type="domain" description="Fibrinogen C-terminal" evidence="1">
    <location>
        <begin position="75"/>
        <end position="256"/>
    </location>
</feature>
<dbReference type="Gene3D" id="3.90.215.10">
    <property type="entry name" value="Gamma Fibrinogen, chain A, domain 1"/>
    <property type="match status" value="1"/>
</dbReference>
<dbReference type="Pfam" id="PF00147">
    <property type="entry name" value="Fibrinogen_C"/>
    <property type="match status" value="1"/>
</dbReference>
<keyword evidence="3" id="KW-1185">Reference proteome</keyword>
<dbReference type="OrthoDB" id="6145874at2759"/>
<feature type="non-terminal residue" evidence="2">
    <location>
        <position position="1"/>
    </location>
</feature>
<dbReference type="Proteomes" id="UP000215902">
    <property type="component" value="Unassembled WGS sequence"/>
</dbReference>
<dbReference type="InterPro" id="IPR014716">
    <property type="entry name" value="Fibrinogen_a/b/g_C_1"/>
</dbReference>
<dbReference type="STRING" id="282301.A0A267FW67"/>
<dbReference type="PANTHER" id="PTHR19143:SF459">
    <property type="entry name" value="FIBRINOGEN C-TERMINAL DOMAIN-CONTAINING PROTEIN"/>
    <property type="match status" value="1"/>
</dbReference>
<dbReference type="PANTHER" id="PTHR19143">
    <property type="entry name" value="FIBRINOGEN/TENASCIN/ANGIOPOEITIN"/>
    <property type="match status" value="1"/>
</dbReference>
<name>A0A267FW67_9PLAT</name>
<evidence type="ECO:0000313" key="3">
    <source>
        <dbReference type="Proteomes" id="UP000215902"/>
    </source>
</evidence>
<dbReference type="GO" id="GO:0005615">
    <property type="term" value="C:extracellular space"/>
    <property type="evidence" value="ECO:0007669"/>
    <property type="project" value="TreeGrafter"/>
</dbReference>
<proteinExistence type="predicted"/>
<evidence type="ECO:0000313" key="2">
    <source>
        <dbReference type="EMBL" id="PAA77976.1"/>
    </source>
</evidence>
<dbReference type="InterPro" id="IPR036056">
    <property type="entry name" value="Fibrinogen-like_C"/>
</dbReference>
<sequence length="294" mass="32882">KNSLRSEKMMVPSAGLLLCVAACCFLPLLTVSAGCRSKWKQLRGDITEYKLITVLKLPKITDCLMKSSAAEAHAASFDAESGDCALMQCDRGGRDACRKCRHEKDASLPMLWIKDPPKTCWKTFQHRVDGSVSFNRNWSEYVSGFGQGESLNYWMGLEQLHQLTATGVWRVRWEFSDWNDNWYWAENAPFSVGPATDKYRCSMGPLDAKRSSVGQLTTAAFSPNGKTFTTDGLCAEERSAGWWFGYCAFMNPNGIYRVPPEAYSTSFALSYILNGGVLSGSYSLKTFECLIYNE</sequence>
<gene>
    <name evidence="2" type="ORF">BOX15_Mlig008603g1</name>
</gene>
<dbReference type="PROSITE" id="PS51406">
    <property type="entry name" value="FIBRINOGEN_C_2"/>
    <property type="match status" value="1"/>
</dbReference>
<reference evidence="2 3" key="1">
    <citation type="submission" date="2017-06" db="EMBL/GenBank/DDBJ databases">
        <title>A platform for efficient transgenesis in Macrostomum lignano, a flatworm model organism for stem cell research.</title>
        <authorList>
            <person name="Berezikov E."/>
        </authorList>
    </citation>
    <scope>NUCLEOTIDE SEQUENCE [LARGE SCALE GENOMIC DNA]</scope>
    <source>
        <strain evidence="2">DV1</strain>
        <tissue evidence="2">Whole organism</tissue>
    </source>
</reference>
<accession>A0A267FW67</accession>
<dbReference type="SUPFAM" id="SSF56496">
    <property type="entry name" value="Fibrinogen C-terminal domain-like"/>
    <property type="match status" value="1"/>
</dbReference>
<organism evidence="2 3">
    <name type="scientific">Macrostomum lignano</name>
    <dbReference type="NCBI Taxonomy" id="282301"/>
    <lineage>
        <taxon>Eukaryota</taxon>
        <taxon>Metazoa</taxon>
        <taxon>Spiralia</taxon>
        <taxon>Lophotrochozoa</taxon>
        <taxon>Platyhelminthes</taxon>
        <taxon>Rhabditophora</taxon>
        <taxon>Macrostomorpha</taxon>
        <taxon>Macrostomida</taxon>
        <taxon>Macrostomidae</taxon>
        <taxon>Macrostomum</taxon>
    </lineage>
</organism>
<evidence type="ECO:0000259" key="1">
    <source>
        <dbReference type="PROSITE" id="PS51406"/>
    </source>
</evidence>
<dbReference type="SMART" id="SM00186">
    <property type="entry name" value="FBG"/>
    <property type="match status" value="1"/>
</dbReference>